<evidence type="ECO:0000256" key="3">
    <source>
        <dbReference type="ARBA" id="ARBA00005482"/>
    </source>
</evidence>
<evidence type="ECO:0000256" key="8">
    <source>
        <dbReference type="ARBA" id="ARBA00022792"/>
    </source>
</evidence>
<evidence type="ECO:0000256" key="2">
    <source>
        <dbReference type="ARBA" id="ARBA00004443"/>
    </source>
</evidence>
<evidence type="ECO:0000256" key="14">
    <source>
        <dbReference type="ARBA" id="ARBA00033401"/>
    </source>
</evidence>
<proteinExistence type="inferred from homology"/>
<evidence type="ECO:0000256" key="6">
    <source>
        <dbReference type="ARBA" id="ARBA00022448"/>
    </source>
</evidence>
<accession>A0A8B9GQD6</accession>
<evidence type="ECO:0000256" key="1">
    <source>
        <dbReference type="ARBA" id="ARBA00003195"/>
    </source>
</evidence>
<name>A0A8B9GQD6_9PSIT</name>
<keyword evidence="17" id="KW-1185">Reference proteome</keyword>
<reference evidence="16" key="2">
    <citation type="submission" date="2025-09" db="UniProtKB">
        <authorList>
            <consortium name="Ensembl"/>
        </authorList>
    </citation>
    <scope>IDENTIFICATION</scope>
</reference>
<feature type="compositionally biased region" description="Pro residues" evidence="15">
    <location>
        <begin position="125"/>
        <end position="147"/>
    </location>
</feature>
<evidence type="ECO:0000256" key="5">
    <source>
        <dbReference type="ARBA" id="ARBA00016383"/>
    </source>
</evidence>
<comment type="subunit">
    <text evidence="4">Complex I is composed of 45 different subunits.</text>
</comment>
<comment type="function">
    <text evidence="1">Accessory subunit of the mitochondrial membrane respiratory chain NADH dehydrogenase (Complex I), that is believed not to be involved in catalysis. Complex I functions in the transfer of electrons from NADH to the respiratory chain. The immediate electron acceptor for the enzyme is believed to be ubiquinone.</text>
</comment>
<evidence type="ECO:0000256" key="12">
    <source>
        <dbReference type="ARBA" id="ARBA00023136"/>
    </source>
</evidence>
<dbReference type="Ensembl" id="ENSACOT00000025774.1">
    <property type="protein sequence ID" value="ENSACOP00000024923.1"/>
    <property type="gene ID" value="ENSACOG00000016710.1"/>
</dbReference>
<dbReference type="Proteomes" id="UP000694522">
    <property type="component" value="Unplaced"/>
</dbReference>
<comment type="similarity">
    <text evidence="3">Belongs to the complex I NDUFA7 subunit family.</text>
</comment>
<protein>
    <recommendedName>
        <fullName evidence="5">NADH dehydrogenase [ubiquinone] 1 alpha subcomplex subunit 7</fullName>
    </recommendedName>
    <alternativeName>
        <fullName evidence="14">Complex I-B14.5a</fullName>
    </alternativeName>
    <alternativeName>
        <fullName evidence="13">NADH-ubiquinone oxidoreductase subunit B14.5a</fullName>
    </alternativeName>
</protein>
<organism evidence="16 17">
    <name type="scientific">Amazona collaria</name>
    <name type="common">yellow-billed parrot</name>
    <dbReference type="NCBI Taxonomy" id="241587"/>
    <lineage>
        <taxon>Eukaryota</taxon>
        <taxon>Metazoa</taxon>
        <taxon>Chordata</taxon>
        <taxon>Craniata</taxon>
        <taxon>Vertebrata</taxon>
        <taxon>Euteleostomi</taxon>
        <taxon>Archelosauria</taxon>
        <taxon>Archosauria</taxon>
        <taxon>Dinosauria</taxon>
        <taxon>Saurischia</taxon>
        <taxon>Theropoda</taxon>
        <taxon>Coelurosauria</taxon>
        <taxon>Aves</taxon>
        <taxon>Neognathae</taxon>
        <taxon>Neoaves</taxon>
        <taxon>Telluraves</taxon>
        <taxon>Australaves</taxon>
        <taxon>Psittaciformes</taxon>
        <taxon>Psittacidae</taxon>
        <taxon>Amazona</taxon>
    </lineage>
</organism>
<dbReference type="PANTHER" id="PTHR12485:SF1">
    <property type="entry name" value="NADH DEHYDROGENASE [UBIQUINONE] 1 ALPHA SUBCOMPLEX SUBUNIT 7"/>
    <property type="match status" value="1"/>
</dbReference>
<keyword evidence="11" id="KW-0496">Mitochondrion</keyword>
<evidence type="ECO:0000256" key="15">
    <source>
        <dbReference type="SAM" id="MobiDB-lite"/>
    </source>
</evidence>
<evidence type="ECO:0000313" key="16">
    <source>
        <dbReference type="Ensembl" id="ENSACOP00000024923.1"/>
    </source>
</evidence>
<evidence type="ECO:0000256" key="10">
    <source>
        <dbReference type="ARBA" id="ARBA00022990"/>
    </source>
</evidence>
<dbReference type="GO" id="GO:0005743">
    <property type="term" value="C:mitochondrial inner membrane"/>
    <property type="evidence" value="ECO:0007669"/>
    <property type="project" value="UniProtKB-SubCell"/>
</dbReference>
<evidence type="ECO:0000313" key="17">
    <source>
        <dbReference type="Proteomes" id="UP000694522"/>
    </source>
</evidence>
<keyword evidence="10" id="KW-0007">Acetylation</keyword>
<sequence length="325" mass="34528">MASLPPSPNLPWPAHLCALPLGTSPAQHLGHLWGESEESAQSPSPRPWSHSHPQARCWPHSHSPQNQTCPPLPGLLFPSAPFTPGPAQLSSAQLPFRPHSRSHRGPLYPRANSHTRPRSASLRSPPAPLRSPMAPAPLAPGPAPLAPAHPGQLDGLHSTRVHGGSADSTKGAEFPLTPFMCSAKPRETQRTPRAAGISSAWAPPSFTAAKMATATSIVQRLRNFLAGRNIQAKLPLRYTEIAKRTQPPPRLPVGPSHKLANNYYCLRDGRRESSPPIVVAAAHKTLAAGPQAGGSGSAVATAEKKPVTPGAALKKWEISKDQPYL</sequence>
<feature type="region of interest" description="Disordered" evidence="15">
    <location>
        <begin position="289"/>
        <end position="308"/>
    </location>
</feature>
<comment type="subcellular location">
    <subcellularLocation>
        <location evidence="2">Mitochondrion inner membrane</location>
        <topology evidence="2">Peripheral membrane protein</topology>
        <orientation evidence="2">Matrix side</orientation>
    </subcellularLocation>
</comment>
<dbReference type="InterPro" id="IPR009947">
    <property type="entry name" value="NDUA7"/>
</dbReference>
<dbReference type="PANTHER" id="PTHR12485">
    <property type="entry name" value="NADH-UBIQUINONE OXIDOREDUCTASE SUBUNIT B"/>
    <property type="match status" value="1"/>
</dbReference>
<dbReference type="GO" id="GO:0006120">
    <property type="term" value="P:mitochondrial electron transport, NADH to ubiquinone"/>
    <property type="evidence" value="ECO:0007669"/>
    <property type="project" value="TreeGrafter"/>
</dbReference>
<dbReference type="Pfam" id="PF07347">
    <property type="entry name" value="CI-B14_5a"/>
    <property type="match status" value="1"/>
</dbReference>
<dbReference type="AlphaFoldDB" id="A0A8B9GQD6"/>
<keyword evidence="7" id="KW-0679">Respiratory chain</keyword>
<evidence type="ECO:0000256" key="7">
    <source>
        <dbReference type="ARBA" id="ARBA00022660"/>
    </source>
</evidence>
<feature type="region of interest" description="Disordered" evidence="15">
    <location>
        <begin position="35"/>
        <end position="173"/>
    </location>
</feature>
<keyword evidence="6" id="KW-0813">Transport</keyword>
<evidence type="ECO:0000256" key="11">
    <source>
        <dbReference type="ARBA" id="ARBA00023128"/>
    </source>
</evidence>
<keyword evidence="12" id="KW-0472">Membrane</keyword>
<reference evidence="16" key="1">
    <citation type="submission" date="2025-08" db="UniProtKB">
        <authorList>
            <consortium name="Ensembl"/>
        </authorList>
    </citation>
    <scope>IDENTIFICATION</scope>
</reference>
<evidence type="ECO:0000256" key="13">
    <source>
        <dbReference type="ARBA" id="ARBA00030360"/>
    </source>
</evidence>
<evidence type="ECO:0000256" key="9">
    <source>
        <dbReference type="ARBA" id="ARBA00022982"/>
    </source>
</evidence>
<keyword evidence="8" id="KW-0999">Mitochondrion inner membrane</keyword>
<evidence type="ECO:0000256" key="4">
    <source>
        <dbReference type="ARBA" id="ARBA00011533"/>
    </source>
</evidence>
<keyword evidence="9" id="KW-0249">Electron transport</keyword>